<reference evidence="2" key="1">
    <citation type="submission" date="2020-02" db="EMBL/GenBank/DDBJ databases">
        <authorList>
            <person name="Meier V. D."/>
        </authorList>
    </citation>
    <scope>NUCLEOTIDE SEQUENCE</scope>
    <source>
        <strain evidence="2">AVDCRST_MAG22</strain>
    </source>
</reference>
<evidence type="ECO:0000256" key="1">
    <source>
        <dbReference type="SAM" id="MobiDB-lite"/>
    </source>
</evidence>
<feature type="compositionally biased region" description="Basic and acidic residues" evidence="1">
    <location>
        <begin position="1"/>
        <end position="13"/>
    </location>
</feature>
<feature type="region of interest" description="Disordered" evidence="1">
    <location>
        <begin position="1"/>
        <end position="41"/>
    </location>
</feature>
<sequence>MPPRPAEPHKARTQEQVQGAASPRYTSYERLKNTRTLDEAF</sequence>
<dbReference type="AlphaFoldDB" id="A0A6J4P4W6"/>
<proteinExistence type="predicted"/>
<organism evidence="2">
    <name type="scientific">uncultured Rubrobacteraceae bacterium</name>
    <dbReference type="NCBI Taxonomy" id="349277"/>
    <lineage>
        <taxon>Bacteria</taxon>
        <taxon>Bacillati</taxon>
        <taxon>Actinomycetota</taxon>
        <taxon>Rubrobacteria</taxon>
        <taxon>Rubrobacterales</taxon>
        <taxon>Rubrobacteraceae</taxon>
        <taxon>environmental samples</taxon>
    </lineage>
</organism>
<protein>
    <submittedName>
        <fullName evidence="2">Uncharacterized protein</fullName>
    </submittedName>
</protein>
<accession>A0A6J4P4W6</accession>
<gene>
    <name evidence="2" type="ORF">AVDCRST_MAG22-1453</name>
</gene>
<dbReference type="EMBL" id="CADCUV010000059">
    <property type="protein sequence ID" value="CAA9404432.1"/>
    <property type="molecule type" value="Genomic_DNA"/>
</dbReference>
<name>A0A6J4P4W6_9ACTN</name>
<feature type="compositionally biased region" description="Basic and acidic residues" evidence="1">
    <location>
        <begin position="27"/>
        <end position="41"/>
    </location>
</feature>
<evidence type="ECO:0000313" key="2">
    <source>
        <dbReference type="EMBL" id="CAA9404432.1"/>
    </source>
</evidence>